<organism evidence="1 2">
    <name type="scientific">Caerostris extrusa</name>
    <name type="common">Bark spider</name>
    <name type="synonym">Caerostris bankana</name>
    <dbReference type="NCBI Taxonomy" id="172846"/>
    <lineage>
        <taxon>Eukaryota</taxon>
        <taxon>Metazoa</taxon>
        <taxon>Ecdysozoa</taxon>
        <taxon>Arthropoda</taxon>
        <taxon>Chelicerata</taxon>
        <taxon>Arachnida</taxon>
        <taxon>Araneae</taxon>
        <taxon>Araneomorphae</taxon>
        <taxon>Entelegynae</taxon>
        <taxon>Araneoidea</taxon>
        <taxon>Araneidae</taxon>
        <taxon>Caerostris</taxon>
    </lineage>
</organism>
<dbReference type="AlphaFoldDB" id="A0AAV4PQ20"/>
<sequence>MPNVTISPRKQACQFTKDMSSVDYSNQVPSRRVYKMGGGLTSCMSVHTVRSLPRQSCLPPTVFHDTRCGFMVDTQNDNKVSDHVIYCHGDPVLKDGTALTLI</sequence>
<dbReference type="EMBL" id="BPLR01004904">
    <property type="protein sequence ID" value="GIX98423.1"/>
    <property type="molecule type" value="Genomic_DNA"/>
</dbReference>
<proteinExistence type="predicted"/>
<reference evidence="1 2" key="1">
    <citation type="submission" date="2021-06" db="EMBL/GenBank/DDBJ databases">
        <title>Caerostris extrusa draft genome.</title>
        <authorList>
            <person name="Kono N."/>
            <person name="Arakawa K."/>
        </authorList>
    </citation>
    <scope>NUCLEOTIDE SEQUENCE [LARGE SCALE GENOMIC DNA]</scope>
</reference>
<accession>A0AAV4PQ20</accession>
<comment type="caution">
    <text evidence="1">The sequence shown here is derived from an EMBL/GenBank/DDBJ whole genome shotgun (WGS) entry which is preliminary data.</text>
</comment>
<dbReference type="Proteomes" id="UP001054945">
    <property type="component" value="Unassembled WGS sequence"/>
</dbReference>
<gene>
    <name evidence="1" type="ORF">CEXT_661591</name>
</gene>
<name>A0AAV4PQ20_CAEEX</name>
<protein>
    <submittedName>
        <fullName evidence="1">Uncharacterized protein</fullName>
    </submittedName>
</protein>
<keyword evidence="2" id="KW-1185">Reference proteome</keyword>
<evidence type="ECO:0000313" key="1">
    <source>
        <dbReference type="EMBL" id="GIX98423.1"/>
    </source>
</evidence>
<evidence type="ECO:0000313" key="2">
    <source>
        <dbReference type="Proteomes" id="UP001054945"/>
    </source>
</evidence>